<protein>
    <recommendedName>
        <fullName evidence="3">Death domain-containing protein</fullName>
    </recommendedName>
</protein>
<dbReference type="Gene3D" id="1.10.533.10">
    <property type="entry name" value="Death Domain, Fas"/>
    <property type="match status" value="1"/>
</dbReference>
<accession>A0AAD9UGU1</accession>
<keyword evidence="2" id="KW-1185">Reference proteome</keyword>
<comment type="caution">
    <text evidence="1">The sequence shown here is derived from an EMBL/GenBank/DDBJ whole genome shotgun (WGS) entry which is preliminary data.</text>
</comment>
<organism evidence="1 2">
    <name type="scientific">Ridgeia piscesae</name>
    <name type="common">Tubeworm</name>
    <dbReference type="NCBI Taxonomy" id="27915"/>
    <lineage>
        <taxon>Eukaryota</taxon>
        <taxon>Metazoa</taxon>
        <taxon>Spiralia</taxon>
        <taxon>Lophotrochozoa</taxon>
        <taxon>Annelida</taxon>
        <taxon>Polychaeta</taxon>
        <taxon>Sedentaria</taxon>
        <taxon>Canalipalpata</taxon>
        <taxon>Sabellida</taxon>
        <taxon>Siboglinidae</taxon>
        <taxon>Ridgeia</taxon>
    </lineage>
</organism>
<dbReference type="InterPro" id="IPR011029">
    <property type="entry name" value="DEATH-like_dom_sf"/>
</dbReference>
<proteinExistence type="predicted"/>
<sequence>MVPEITHWLHNLSEERTKSTMSERALARIANEMYDIIGVGAIMGISQTKIHQYQDTSPHSVKQQFILMFTDWRRFAPDTSVGQFVRLMREADVDDAIVKRAIDEEDDNTVRL</sequence>
<evidence type="ECO:0000313" key="1">
    <source>
        <dbReference type="EMBL" id="KAK2188869.1"/>
    </source>
</evidence>
<evidence type="ECO:0000313" key="2">
    <source>
        <dbReference type="Proteomes" id="UP001209878"/>
    </source>
</evidence>
<reference evidence="1" key="1">
    <citation type="journal article" date="2023" name="Mol. Biol. Evol.">
        <title>Third-Generation Sequencing Reveals the Adaptive Role of the Epigenome in Three Deep-Sea Polychaetes.</title>
        <authorList>
            <person name="Perez M."/>
            <person name="Aroh O."/>
            <person name="Sun Y."/>
            <person name="Lan Y."/>
            <person name="Juniper S.K."/>
            <person name="Young C.R."/>
            <person name="Angers B."/>
            <person name="Qian P.Y."/>
        </authorList>
    </citation>
    <scope>NUCLEOTIDE SEQUENCE</scope>
    <source>
        <strain evidence="1">R07B-5</strain>
    </source>
</reference>
<gene>
    <name evidence="1" type="ORF">NP493_117g03000</name>
</gene>
<dbReference type="Proteomes" id="UP001209878">
    <property type="component" value="Unassembled WGS sequence"/>
</dbReference>
<evidence type="ECO:0008006" key="3">
    <source>
        <dbReference type="Google" id="ProtNLM"/>
    </source>
</evidence>
<dbReference type="EMBL" id="JAODUO010000120">
    <property type="protein sequence ID" value="KAK2188869.1"/>
    <property type="molecule type" value="Genomic_DNA"/>
</dbReference>
<name>A0AAD9UGU1_RIDPI</name>
<dbReference type="AlphaFoldDB" id="A0AAD9UGU1"/>